<comment type="subcellular location">
    <subcellularLocation>
        <location evidence="2">Cell membrane</location>
        <topology evidence="2">Multi-pass membrane protein</topology>
    </subcellularLocation>
</comment>
<comment type="catalytic activity">
    <reaction evidence="1">
        <text>ATP + protein L-histidine = ADP + protein N-phospho-L-histidine.</text>
        <dbReference type="EC" id="2.7.13.3"/>
    </reaction>
</comment>
<dbReference type="PRINTS" id="PR00344">
    <property type="entry name" value="BCTRLSENSOR"/>
</dbReference>
<dbReference type="PANTHER" id="PTHR43547">
    <property type="entry name" value="TWO-COMPONENT HISTIDINE KINASE"/>
    <property type="match status" value="1"/>
</dbReference>
<evidence type="ECO:0000256" key="1">
    <source>
        <dbReference type="ARBA" id="ARBA00000085"/>
    </source>
</evidence>
<dbReference type="FunFam" id="3.30.565.10:FF:000013">
    <property type="entry name" value="Two-component sensor histidine kinase"/>
    <property type="match status" value="1"/>
</dbReference>
<dbReference type="FunFam" id="1.10.287.130:FF:000010">
    <property type="entry name" value="Two-component sensor histidine kinase"/>
    <property type="match status" value="1"/>
</dbReference>
<dbReference type="InterPro" id="IPR003660">
    <property type="entry name" value="HAMP_dom"/>
</dbReference>
<dbReference type="GO" id="GO:0005524">
    <property type="term" value="F:ATP binding"/>
    <property type="evidence" value="ECO:0007669"/>
    <property type="project" value="UniProtKB-KW"/>
</dbReference>
<dbReference type="CDD" id="cd06225">
    <property type="entry name" value="HAMP"/>
    <property type="match status" value="1"/>
</dbReference>
<evidence type="ECO:0000256" key="5">
    <source>
        <dbReference type="ARBA" id="ARBA00022553"/>
    </source>
</evidence>
<evidence type="ECO:0000313" key="20">
    <source>
        <dbReference type="Proteomes" id="UP000569914"/>
    </source>
</evidence>
<evidence type="ECO:0000256" key="10">
    <source>
        <dbReference type="ARBA" id="ARBA00022840"/>
    </source>
</evidence>
<keyword evidence="12" id="KW-0902">Two-component regulatory system</keyword>
<sequence>MSLPTPLDENQPWWKLPLNWWWRSLPLRVISSVFAASLAVVVLGGFLIMRQATNGVIDTKKVSVESEATAALAEAQETLDNSTVTSSASANELFQTLAANLASRSGTNRYWVIAFVNRQTVRTADADVSSVPQSLREQVTKPEADGQYYITPTAAKKTTEEVTTRPAFAVGTMLRLPGSGSYETYLIFPLEQEQETLNVLATAVISTSALLVLLLTIIAALVSRQVVAPVRAARRAAESLALGNLDNRMRVRGQDDLARLAASMNYMASELQKQITQLEDLSAVQHRFVSDVSHELRTPLTTVRMAAEVLYEAREDFDPVSARSAELLQAELDRFEALLTDLLEISRFDAGVAVLSLDRVDLVDVVERVVEAHQRFAEEAATTVTVHAPGPCVAEVDARRIERVVRNLLTNAIEHSEGRPIDIWLAQDDDAVAIAVRDHGVGFEASQAKLVFHRFWRADPARTRTIGGTGLGLSIAMEDARLHGGWLTAWGRPGMGAQFRLTLPKERGGILEQSPLPLVPRDLVGPSVSRVDGVEYAQPLMDADDRPALLPASPTPAASPASPEMLELGAAPDDSVPSESGSSRRGDQ</sequence>
<feature type="domain" description="HAMP" evidence="18">
    <location>
        <begin position="224"/>
        <end position="276"/>
    </location>
</feature>
<dbReference type="Gene3D" id="3.30.565.10">
    <property type="entry name" value="Histidine kinase-like ATPase, C-terminal domain"/>
    <property type="match status" value="1"/>
</dbReference>
<evidence type="ECO:0000256" key="13">
    <source>
        <dbReference type="ARBA" id="ARBA00023136"/>
    </source>
</evidence>
<keyword evidence="11 16" id="KW-1133">Transmembrane helix</keyword>
<keyword evidence="5" id="KW-0597">Phosphoprotein</keyword>
<evidence type="ECO:0000256" key="3">
    <source>
        <dbReference type="ARBA" id="ARBA00012438"/>
    </source>
</evidence>
<evidence type="ECO:0000256" key="7">
    <source>
        <dbReference type="ARBA" id="ARBA00022692"/>
    </source>
</evidence>
<keyword evidence="7 16" id="KW-0812">Transmembrane</keyword>
<keyword evidence="6 19" id="KW-0808">Transferase</keyword>
<dbReference type="RefSeq" id="WP_218871081.1">
    <property type="nucleotide sequence ID" value="NZ_JACCBU010000001.1"/>
</dbReference>
<dbReference type="InterPro" id="IPR036097">
    <property type="entry name" value="HisK_dim/P_sf"/>
</dbReference>
<dbReference type="SMART" id="SM00388">
    <property type="entry name" value="HisKA"/>
    <property type="match status" value="1"/>
</dbReference>
<evidence type="ECO:0000259" key="18">
    <source>
        <dbReference type="PROSITE" id="PS50885"/>
    </source>
</evidence>
<dbReference type="PANTHER" id="PTHR43547:SF2">
    <property type="entry name" value="HYBRID SIGNAL TRANSDUCTION HISTIDINE KINASE C"/>
    <property type="match status" value="1"/>
</dbReference>
<keyword evidence="8" id="KW-0547">Nucleotide-binding</keyword>
<dbReference type="PROSITE" id="PS50885">
    <property type="entry name" value="HAMP"/>
    <property type="match status" value="1"/>
</dbReference>
<keyword evidence="4" id="KW-1003">Cell membrane</keyword>
<dbReference type="SUPFAM" id="SSF158472">
    <property type="entry name" value="HAMP domain-like"/>
    <property type="match status" value="1"/>
</dbReference>
<keyword evidence="9 19" id="KW-0418">Kinase</keyword>
<evidence type="ECO:0000256" key="9">
    <source>
        <dbReference type="ARBA" id="ARBA00022777"/>
    </source>
</evidence>
<accession>A0A7Y9LAG7</accession>
<dbReference type="Pfam" id="PF02518">
    <property type="entry name" value="HATPase_c"/>
    <property type="match status" value="1"/>
</dbReference>
<evidence type="ECO:0000256" key="15">
    <source>
        <dbReference type="SAM" id="MobiDB-lite"/>
    </source>
</evidence>
<dbReference type="Pfam" id="PF00672">
    <property type="entry name" value="HAMP"/>
    <property type="match status" value="1"/>
</dbReference>
<dbReference type="NCBIfam" id="NF040691">
    <property type="entry name" value="MtrAB_MtrB"/>
    <property type="match status" value="1"/>
</dbReference>
<evidence type="ECO:0000256" key="12">
    <source>
        <dbReference type="ARBA" id="ARBA00023012"/>
    </source>
</evidence>
<evidence type="ECO:0000256" key="16">
    <source>
        <dbReference type="SAM" id="Phobius"/>
    </source>
</evidence>
<dbReference type="AlphaFoldDB" id="A0A7Y9LAG7"/>
<dbReference type="EMBL" id="JACCBU010000001">
    <property type="protein sequence ID" value="NYE69778.1"/>
    <property type="molecule type" value="Genomic_DNA"/>
</dbReference>
<dbReference type="SMART" id="SM00387">
    <property type="entry name" value="HATPase_c"/>
    <property type="match status" value="1"/>
</dbReference>
<dbReference type="InterPro" id="IPR047669">
    <property type="entry name" value="MtrAB_MtrB"/>
</dbReference>
<feature type="region of interest" description="Disordered" evidence="15">
    <location>
        <begin position="542"/>
        <end position="588"/>
    </location>
</feature>
<dbReference type="InterPro" id="IPR003594">
    <property type="entry name" value="HATPase_dom"/>
</dbReference>
<proteinExistence type="predicted"/>
<comment type="caution">
    <text evidence="19">The sequence shown here is derived from an EMBL/GenBank/DDBJ whole genome shotgun (WGS) entry which is preliminary data.</text>
</comment>
<dbReference type="Gene3D" id="6.10.340.10">
    <property type="match status" value="1"/>
</dbReference>
<keyword evidence="13 16" id="KW-0472">Membrane</keyword>
<evidence type="ECO:0000256" key="4">
    <source>
        <dbReference type="ARBA" id="ARBA00022475"/>
    </source>
</evidence>
<dbReference type="GO" id="GO:0005886">
    <property type="term" value="C:plasma membrane"/>
    <property type="evidence" value="ECO:0007669"/>
    <property type="project" value="UniProtKB-SubCell"/>
</dbReference>
<dbReference type="CDD" id="cd00082">
    <property type="entry name" value="HisKA"/>
    <property type="match status" value="1"/>
</dbReference>
<gene>
    <name evidence="19" type="ORF">BKA15_001107</name>
</gene>
<evidence type="ECO:0000256" key="6">
    <source>
        <dbReference type="ARBA" id="ARBA00022679"/>
    </source>
</evidence>
<feature type="transmembrane region" description="Helical" evidence="16">
    <location>
        <begin position="199"/>
        <end position="222"/>
    </location>
</feature>
<evidence type="ECO:0000256" key="14">
    <source>
        <dbReference type="ARBA" id="ARBA00035305"/>
    </source>
</evidence>
<protein>
    <recommendedName>
        <fullName evidence="14">Sensor histidine kinase MtrB</fullName>
        <ecNumber evidence="3">2.7.13.3</ecNumber>
    </recommendedName>
</protein>
<evidence type="ECO:0000256" key="2">
    <source>
        <dbReference type="ARBA" id="ARBA00004651"/>
    </source>
</evidence>
<evidence type="ECO:0000313" key="19">
    <source>
        <dbReference type="EMBL" id="NYE69778.1"/>
    </source>
</evidence>
<dbReference type="EC" id="2.7.13.3" evidence="3"/>
<dbReference type="InterPro" id="IPR003661">
    <property type="entry name" value="HisK_dim/P_dom"/>
</dbReference>
<feature type="compositionally biased region" description="Low complexity" evidence="15">
    <location>
        <begin position="548"/>
        <end position="563"/>
    </location>
</feature>
<dbReference type="SMART" id="SM00304">
    <property type="entry name" value="HAMP"/>
    <property type="match status" value="1"/>
</dbReference>
<reference evidence="19 20" key="1">
    <citation type="submission" date="2020-07" db="EMBL/GenBank/DDBJ databases">
        <title>Sequencing the genomes of 1000 actinobacteria strains.</title>
        <authorList>
            <person name="Klenk H.-P."/>
        </authorList>
    </citation>
    <scope>NUCLEOTIDE SEQUENCE [LARGE SCALE GENOMIC DNA]</scope>
    <source>
        <strain evidence="19 20">DSM 22083</strain>
    </source>
</reference>
<feature type="transmembrane region" description="Helical" evidence="16">
    <location>
        <begin position="20"/>
        <end position="48"/>
    </location>
</feature>
<dbReference type="InterPro" id="IPR004358">
    <property type="entry name" value="Sig_transdc_His_kin-like_C"/>
</dbReference>
<dbReference type="GO" id="GO:0000155">
    <property type="term" value="F:phosphorelay sensor kinase activity"/>
    <property type="evidence" value="ECO:0007669"/>
    <property type="project" value="InterPro"/>
</dbReference>
<dbReference type="Pfam" id="PF00512">
    <property type="entry name" value="HisKA"/>
    <property type="match status" value="1"/>
</dbReference>
<name>A0A7Y9LAG7_9ACTN</name>
<dbReference type="SUPFAM" id="SSF55874">
    <property type="entry name" value="ATPase domain of HSP90 chaperone/DNA topoisomerase II/histidine kinase"/>
    <property type="match status" value="1"/>
</dbReference>
<keyword evidence="20" id="KW-1185">Reference proteome</keyword>
<evidence type="ECO:0000259" key="17">
    <source>
        <dbReference type="PROSITE" id="PS50109"/>
    </source>
</evidence>
<dbReference type="InterPro" id="IPR005467">
    <property type="entry name" value="His_kinase_dom"/>
</dbReference>
<dbReference type="CDD" id="cd00075">
    <property type="entry name" value="HATPase"/>
    <property type="match status" value="1"/>
</dbReference>
<dbReference type="PROSITE" id="PS50109">
    <property type="entry name" value="HIS_KIN"/>
    <property type="match status" value="1"/>
</dbReference>
<dbReference type="Proteomes" id="UP000569914">
    <property type="component" value="Unassembled WGS sequence"/>
</dbReference>
<feature type="domain" description="Histidine kinase" evidence="17">
    <location>
        <begin position="291"/>
        <end position="507"/>
    </location>
</feature>
<dbReference type="Gene3D" id="1.10.287.130">
    <property type="match status" value="1"/>
</dbReference>
<evidence type="ECO:0000256" key="11">
    <source>
        <dbReference type="ARBA" id="ARBA00022989"/>
    </source>
</evidence>
<dbReference type="InterPro" id="IPR036890">
    <property type="entry name" value="HATPase_C_sf"/>
</dbReference>
<evidence type="ECO:0000256" key="8">
    <source>
        <dbReference type="ARBA" id="ARBA00022741"/>
    </source>
</evidence>
<dbReference type="SUPFAM" id="SSF47384">
    <property type="entry name" value="Homodimeric domain of signal transducing histidine kinase"/>
    <property type="match status" value="1"/>
</dbReference>
<keyword evidence="10" id="KW-0067">ATP-binding</keyword>
<organism evidence="19 20">
    <name type="scientific">Microlunatus parietis</name>
    <dbReference type="NCBI Taxonomy" id="682979"/>
    <lineage>
        <taxon>Bacteria</taxon>
        <taxon>Bacillati</taxon>
        <taxon>Actinomycetota</taxon>
        <taxon>Actinomycetes</taxon>
        <taxon>Propionibacteriales</taxon>
        <taxon>Propionibacteriaceae</taxon>
        <taxon>Microlunatus</taxon>
    </lineage>
</organism>